<dbReference type="AlphaFoldDB" id="A0A844DGF2"/>
<accession>A0A844DGF2</accession>
<gene>
    <name evidence="1" type="ORF">GJ698_25050</name>
</gene>
<protein>
    <submittedName>
        <fullName evidence="1">GGDEF domain-containing protein</fullName>
    </submittedName>
</protein>
<sequence>MDMFALDDALAEWEAALPSRRGAARLPLLLPLAWHLRQRDTGRALQLADEAEALLPAAALSPDDAGAAAVRLQLVRAEAAWLSGQLQPADALALQA</sequence>
<comment type="caution">
    <text evidence="1">The sequence shown here is derived from an EMBL/GenBank/DDBJ whole genome shotgun (WGS) entry which is preliminary data.</text>
</comment>
<keyword evidence="2" id="KW-1185">Reference proteome</keyword>
<dbReference type="Proteomes" id="UP000439986">
    <property type="component" value="Unassembled WGS sequence"/>
</dbReference>
<feature type="non-terminal residue" evidence="1">
    <location>
        <position position="96"/>
    </location>
</feature>
<reference evidence="1 2" key="1">
    <citation type="submission" date="2019-11" db="EMBL/GenBank/DDBJ databases">
        <title>Novel species isolated from a subtropical stream in China.</title>
        <authorList>
            <person name="Lu H."/>
        </authorList>
    </citation>
    <scope>NUCLEOTIDE SEQUENCE [LARGE SCALE GENOMIC DNA]</scope>
    <source>
        <strain evidence="1 2">FT26W</strain>
    </source>
</reference>
<evidence type="ECO:0000313" key="1">
    <source>
        <dbReference type="EMBL" id="MRW87344.1"/>
    </source>
</evidence>
<dbReference type="EMBL" id="WKJL01000026">
    <property type="protein sequence ID" value="MRW87344.1"/>
    <property type="molecule type" value="Genomic_DNA"/>
</dbReference>
<proteinExistence type="predicted"/>
<organism evidence="1 2">
    <name type="scientific">Duganella aquatilis</name>
    <dbReference type="NCBI Taxonomy" id="2666082"/>
    <lineage>
        <taxon>Bacteria</taxon>
        <taxon>Pseudomonadati</taxon>
        <taxon>Pseudomonadota</taxon>
        <taxon>Betaproteobacteria</taxon>
        <taxon>Burkholderiales</taxon>
        <taxon>Oxalobacteraceae</taxon>
        <taxon>Telluria group</taxon>
        <taxon>Duganella</taxon>
    </lineage>
</organism>
<evidence type="ECO:0000313" key="2">
    <source>
        <dbReference type="Proteomes" id="UP000439986"/>
    </source>
</evidence>
<name>A0A844DGF2_9BURK</name>